<evidence type="ECO:0000313" key="2">
    <source>
        <dbReference type="Proteomes" id="UP000192368"/>
    </source>
</evidence>
<gene>
    <name evidence="1" type="ORF">SAMN00017477_0221</name>
</gene>
<organism evidence="1 2">
    <name type="scientific">Peptoniphilus asaccharolyticus DSM 20463</name>
    <dbReference type="NCBI Taxonomy" id="573058"/>
    <lineage>
        <taxon>Bacteria</taxon>
        <taxon>Bacillati</taxon>
        <taxon>Bacillota</taxon>
        <taxon>Tissierellia</taxon>
        <taxon>Tissierellales</taxon>
        <taxon>Peptoniphilaceae</taxon>
        <taxon>Peptoniphilus</taxon>
    </lineage>
</organism>
<name>A0A1W1UH01_PEPAS</name>
<accession>A0A1W1UH01</accession>
<keyword evidence="2" id="KW-1185">Reference proteome</keyword>
<proteinExistence type="predicted"/>
<dbReference type="RefSeq" id="WP_084229932.1">
    <property type="nucleotide sequence ID" value="NZ_FWWR01000009.1"/>
</dbReference>
<reference evidence="2" key="1">
    <citation type="submission" date="2017-04" db="EMBL/GenBank/DDBJ databases">
        <authorList>
            <person name="Varghese N."/>
            <person name="Submissions S."/>
        </authorList>
    </citation>
    <scope>NUCLEOTIDE SEQUENCE [LARGE SCALE GENOMIC DNA]</scope>
    <source>
        <strain evidence="2">DSM 20463</strain>
    </source>
</reference>
<dbReference type="OrthoDB" id="1697497at2"/>
<dbReference type="EMBL" id="FWWR01000009">
    <property type="protein sequence ID" value="SMB80319.1"/>
    <property type="molecule type" value="Genomic_DNA"/>
</dbReference>
<dbReference type="Proteomes" id="UP000192368">
    <property type="component" value="Unassembled WGS sequence"/>
</dbReference>
<dbReference type="InterPro" id="IPR021321">
    <property type="entry name" value="DUF2922"/>
</dbReference>
<dbReference type="AlphaFoldDB" id="A0A1W1UH01"/>
<dbReference type="Pfam" id="PF11148">
    <property type="entry name" value="DUF2922"/>
    <property type="match status" value="1"/>
</dbReference>
<protein>
    <recommendedName>
        <fullName evidence="3">DUF2922 domain-containing protein</fullName>
    </recommendedName>
</protein>
<evidence type="ECO:0008006" key="3">
    <source>
        <dbReference type="Google" id="ProtNLM"/>
    </source>
</evidence>
<sequence>MQKKTLELVFKDKGGKTLSMSFDNPKENIDKSDLLDLESTIRDAKVFNGPEGDLVGFGRAYTKEVIETDLLQG</sequence>
<evidence type="ECO:0000313" key="1">
    <source>
        <dbReference type="EMBL" id="SMB80319.1"/>
    </source>
</evidence>